<accession>A0A9W6X872</accession>
<keyword evidence="3" id="KW-1185">Reference proteome</keyword>
<evidence type="ECO:0000313" key="2">
    <source>
        <dbReference type="EMBL" id="GMF33485.1"/>
    </source>
</evidence>
<sequence length="146" mass="16179">MAAKSAIRRATESRIAAATALIDNQLRSQPGAKPLGEASRAYWAVTHAQQPDNAPLTLPTNPTFTQVRRIDDYQREIDAAAQDHEVPREFVKIRCRLNGGLMPLDLNLADLRDALGLPSYDLRPPYRPPVASSAPTVNMEDEDHMH</sequence>
<dbReference type="Proteomes" id="UP001165121">
    <property type="component" value="Unassembled WGS sequence"/>
</dbReference>
<name>A0A9W6X872_9STRA</name>
<evidence type="ECO:0000256" key="1">
    <source>
        <dbReference type="SAM" id="MobiDB-lite"/>
    </source>
</evidence>
<organism evidence="2 3">
    <name type="scientific">Phytophthora fragariaefolia</name>
    <dbReference type="NCBI Taxonomy" id="1490495"/>
    <lineage>
        <taxon>Eukaryota</taxon>
        <taxon>Sar</taxon>
        <taxon>Stramenopiles</taxon>
        <taxon>Oomycota</taxon>
        <taxon>Peronosporomycetes</taxon>
        <taxon>Peronosporales</taxon>
        <taxon>Peronosporaceae</taxon>
        <taxon>Phytophthora</taxon>
    </lineage>
</organism>
<dbReference type="OrthoDB" id="124146at2759"/>
<comment type="caution">
    <text evidence="2">The sequence shown here is derived from an EMBL/GenBank/DDBJ whole genome shotgun (WGS) entry which is preliminary data.</text>
</comment>
<evidence type="ECO:0000313" key="3">
    <source>
        <dbReference type="Proteomes" id="UP001165121"/>
    </source>
</evidence>
<dbReference type="EMBL" id="BSXT01000742">
    <property type="protein sequence ID" value="GMF33485.1"/>
    <property type="molecule type" value="Genomic_DNA"/>
</dbReference>
<reference evidence="2" key="1">
    <citation type="submission" date="2023-04" db="EMBL/GenBank/DDBJ databases">
        <title>Phytophthora fragariaefolia NBRC 109709.</title>
        <authorList>
            <person name="Ichikawa N."/>
            <person name="Sato H."/>
            <person name="Tonouchi N."/>
        </authorList>
    </citation>
    <scope>NUCLEOTIDE SEQUENCE</scope>
    <source>
        <strain evidence="2">NBRC 109709</strain>
    </source>
</reference>
<protein>
    <submittedName>
        <fullName evidence="2">Unnamed protein product</fullName>
    </submittedName>
</protein>
<proteinExistence type="predicted"/>
<gene>
    <name evidence="2" type="ORF">Pfra01_000832300</name>
</gene>
<feature type="region of interest" description="Disordered" evidence="1">
    <location>
        <begin position="119"/>
        <end position="146"/>
    </location>
</feature>
<dbReference type="AlphaFoldDB" id="A0A9W6X872"/>